<comment type="caution">
    <text evidence="2">The sequence shown here is derived from an EMBL/GenBank/DDBJ whole genome shotgun (WGS) entry which is preliminary data.</text>
</comment>
<dbReference type="AlphaFoldDB" id="A0A0V0ZWS0"/>
<keyword evidence="1" id="KW-0472">Membrane</keyword>
<sequence>MPTDRVGRLNYAMPAFSVQKPNGQAGRGKSKFTFFHISRISNAHTKDKKLLAWYTVGEINTLALKLIFLFALCIRVYFFRKEYDKIGRAFVTRWKARNSLICIADVEVVE</sequence>
<gene>
    <name evidence="2" type="ORF">T12_11519</name>
</gene>
<name>A0A0V0ZWS0_9BILA</name>
<feature type="transmembrane region" description="Helical" evidence="1">
    <location>
        <begin position="59"/>
        <end position="78"/>
    </location>
</feature>
<organism evidence="2 3">
    <name type="scientific">Trichinella patagoniensis</name>
    <dbReference type="NCBI Taxonomy" id="990121"/>
    <lineage>
        <taxon>Eukaryota</taxon>
        <taxon>Metazoa</taxon>
        <taxon>Ecdysozoa</taxon>
        <taxon>Nematoda</taxon>
        <taxon>Enoplea</taxon>
        <taxon>Dorylaimia</taxon>
        <taxon>Trichinellida</taxon>
        <taxon>Trichinellidae</taxon>
        <taxon>Trichinella</taxon>
    </lineage>
</organism>
<evidence type="ECO:0000313" key="3">
    <source>
        <dbReference type="Proteomes" id="UP000054783"/>
    </source>
</evidence>
<evidence type="ECO:0000256" key="1">
    <source>
        <dbReference type="SAM" id="Phobius"/>
    </source>
</evidence>
<accession>A0A0V0ZWS0</accession>
<dbReference type="OrthoDB" id="10290755at2759"/>
<reference evidence="2 3" key="1">
    <citation type="submission" date="2015-01" db="EMBL/GenBank/DDBJ databases">
        <title>Evolution of Trichinella species and genotypes.</title>
        <authorList>
            <person name="Korhonen P.K."/>
            <person name="Edoardo P."/>
            <person name="Giuseppe L.R."/>
            <person name="Gasser R.B."/>
        </authorList>
    </citation>
    <scope>NUCLEOTIDE SEQUENCE [LARGE SCALE GENOMIC DNA]</scope>
    <source>
        <strain evidence="2">ISS2496</strain>
    </source>
</reference>
<keyword evidence="1" id="KW-0812">Transmembrane</keyword>
<keyword evidence="1" id="KW-1133">Transmembrane helix</keyword>
<dbReference type="Proteomes" id="UP000054783">
    <property type="component" value="Unassembled WGS sequence"/>
</dbReference>
<keyword evidence="3" id="KW-1185">Reference proteome</keyword>
<proteinExistence type="predicted"/>
<dbReference type="EMBL" id="JYDQ01000069">
    <property type="protein sequence ID" value="KRY16961.1"/>
    <property type="molecule type" value="Genomic_DNA"/>
</dbReference>
<evidence type="ECO:0000313" key="2">
    <source>
        <dbReference type="EMBL" id="KRY16961.1"/>
    </source>
</evidence>
<protein>
    <submittedName>
        <fullName evidence="2">Uncharacterized protein</fullName>
    </submittedName>
</protein>